<dbReference type="EMBL" id="ML994108">
    <property type="protein sequence ID" value="KAF2198923.1"/>
    <property type="molecule type" value="Genomic_DNA"/>
</dbReference>
<evidence type="ECO:0000313" key="3">
    <source>
        <dbReference type="EMBL" id="KAF2198923.1"/>
    </source>
</evidence>
<keyword evidence="2" id="KW-1133">Transmembrane helix</keyword>
<evidence type="ECO:0000256" key="2">
    <source>
        <dbReference type="SAM" id="Phobius"/>
    </source>
</evidence>
<sequence>MFKSDIPPWPPVNLNPSRPKSAKTCSSSNISNALAWELHSRQPPKQLRQSSQALPIPSLSITGLVRYYLCVLPKSVLYVFIGAAGYIVFSSLVEKVYLDQDTDSRRITNSGDQEEKLLFKVFGCTLVMRKETEVFESETGNKIQTILQRRPPLYNIF</sequence>
<organism evidence="3 4">
    <name type="scientific">Delitschia confertaspora ATCC 74209</name>
    <dbReference type="NCBI Taxonomy" id="1513339"/>
    <lineage>
        <taxon>Eukaryota</taxon>
        <taxon>Fungi</taxon>
        <taxon>Dikarya</taxon>
        <taxon>Ascomycota</taxon>
        <taxon>Pezizomycotina</taxon>
        <taxon>Dothideomycetes</taxon>
        <taxon>Pleosporomycetidae</taxon>
        <taxon>Pleosporales</taxon>
        <taxon>Delitschiaceae</taxon>
        <taxon>Delitschia</taxon>
    </lineage>
</organism>
<gene>
    <name evidence="3" type="ORF">GQ43DRAFT_138212</name>
</gene>
<dbReference type="Proteomes" id="UP000799536">
    <property type="component" value="Unassembled WGS sequence"/>
</dbReference>
<reference evidence="3" key="1">
    <citation type="journal article" date="2020" name="Stud. Mycol.">
        <title>101 Dothideomycetes genomes: a test case for predicting lifestyles and emergence of pathogens.</title>
        <authorList>
            <person name="Haridas S."/>
            <person name="Albert R."/>
            <person name="Binder M."/>
            <person name="Bloem J."/>
            <person name="Labutti K."/>
            <person name="Salamov A."/>
            <person name="Andreopoulos B."/>
            <person name="Baker S."/>
            <person name="Barry K."/>
            <person name="Bills G."/>
            <person name="Bluhm B."/>
            <person name="Cannon C."/>
            <person name="Castanera R."/>
            <person name="Culley D."/>
            <person name="Daum C."/>
            <person name="Ezra D."/>
            <person name="Gonzalez J."/>
            <person name="Henrissat B."/>
            <person name="Kuo A."/>
            <person name="Liang C."/>
            <person name="Lipzen A."/>
            <person name="Lutzoni F."/>
            <person name="Magnuson J."/>
            <person name="Mondo S."/>
            <person name="Nolan M."/>
            <person name="Ohm R."/>
            <person name="Pangilinan J."/>
            <person name="Park H.-J."/>
            <person name="Ramirez L."/>
            <person name="Alfaro M."/>
            <person name="Sun H."/>
            <person name="Tritt A."/>
            <person name="Yoshinaga Y."/>
            <person name="Zwiers L.-H."/>
            <person name="Turgeon B."/>
            <person name="Goodwin S."/>
            <person name="Spatafora J."/>
            <person name="Crous P."/>
            <person name="Grigoriev I."/>
        </authorList>
    </citation>
    <scope>NUCLEOTIDE SEQUENCE</scope>
    <source>
        <strain evidence="3">ATCC 74209</strain>
    </source>
</reference>
<keyword evidence="2" id="KW-0812">Transmembrane</keyword>
<evidence type="ECO:0000256" key="1">
    <source>
        <dbReference type="SAM" id="MobiDB-lite"/>
    </source>
</evidence>
<comment type="caution">
    <text evidence="3">The sequence shown here is derived from an EMBL/GenBank/DDBJ whole genome shotgun (WGS) entry which is preliminary data.</text>
</comment>
<keyword evidence="2" id="KW-0472">Membrane</keyword>
<feature type="region of interest" description="Disordered" evidence="1">
    <location>
        <begin position="1"/>
        <end position="21"/>
    </location>
</feature>
<keyword evidence="4" id="KW-1185">Reference proteome</keyword>
<feature type="transmembrane region" description="Helical" evidence="2">
    <location>
        <begin position="75"/>
        <end position="98"/>
    </location>
</feature>
<name>A0A9P4MTC1_9PLEO</name>
<protein>
    <submittedName>
        <fullName evidence="3">Uncharacterized protein</fullName>
    </submittedName>
</protein>
<dbReference type="AlphaFoldDB" id="A0A9P4MTC1"/>
<accession>A0A9P4MTC1</accession>
<proteinExistence type="predicted"/>
<evidence type="ECO:0000313" key="4">
    <source>
        <dbReference type="Proteomes" id="UP000799536"/>
    </source>
</evidence>